<dbReference type="Proteomes" id="UP000824998">
    <property type="component" value="Unassembled WGS sequence"/>
</dbReference>
<dbReference type="EMBL" id="MU251492">
    <property type="protein sequence ID" value="KAG9233620.1"/>
    <property type="molecule type" value="Genomic_DNA"/>
</dbReference>
<keyword evidence="1" id="KW-0812">Transmembrane</keyword>
<evidence type="ECO:0000256" key="1">
    <source>
        <dbReference type="SAM" id="Phobius"/>
    </source>
</evidence>
<keyword evidence="3" id="KW-1185">Reference proteome</keyword>
<comment type="caution">
    <text evidence="2">The sequence shown here is derived from an EMBL/GenBank/DDBJ whole genome shotgun (WGS) entry which is preliminary data.</text>
</comment>
<name>A0A9P7YHC2_9HELO</name>
<dbReference type="OrthoDB" id="5352400at2759"/>
<evidence type="ECO:0000313" key="2">
    <source>
        <dbReference type="EMBL" id="KAG9233620.1"/>
    </source>
</evidence>
<keyword evidence="1" id="KW-0472">Membrane</keyword>
<dbReference type="AlphaFoldDB" id="A0A9P7YHC2"/>
<gene>
    <name evidence="2" type="ORF">BJ875DRAFT_38144</name>
</gene>
<proteinExistence type="predicted"/>
<organism evidence="2 3">
    <name type="scientific">Amylocarpus encephaloides</name>
    <dbReference type="NCBI Taxonomy" id="45428"/>
    <lineage>
        <taxon>Eukaryota</taxon>
        <taxon>Fungi</taxon>
        <taxon>Dikarya</taxon>
        <taxon>Ascomycota</taxon>
        <taxon>Pezizomycotina</taxon>
        <taxon>Leotiomycetes</taxon>
        <taxon>Helotiales</taxon>
        <taxon>Helotiales incertae sedis</taxon>
        <taxon>Amylocarpus</taxon>
    </lineage>
</organism>
<keyword evidence="1" id="KW-1133">Transmembrane helix</keyword>
<sequence length="186" mass="21288">MDARRIRVAYCDFIVAVLETFLITASLLLCGYGYPDTARNMLWEEGGRQGWSSDPRKRIYDYANHRDPPKIPWIWSQRASDLELAAPLAILAFFISWKSLRWSMPEVEHTRTKIWMRLWALVFSIVSGVSQVSGESKGADHNCMRAIPWYLRRGCGDLMGGSEVTVACNVGRGRFAVTILMRWARL</sequence>
<evidence type="ECO:0000313" key="3">
    <source>
        <dbReference type="Proteomes" id="UP000824998"/>
    </source>
</evidence>
<feature type="transmembrane region" description="Helical" evidence="1">
    <location>
        <begin position="12"/>
        <end position="34"/>
    </location>
</feature>
<protein>
    <submittedName>
        <fullName evidence="2">Uncharacterized protein</fullName>
    </submittedName>
</protein>
<reference evidence="2" key="1">
    <citation type="journal article" date="2021" name="IMA Fungus">
        <title>Genomic characterization of three marine fungi, including Emericellopsis atlantica sp. nov. with signatures of a generalist lifestyle and marine biomass degradation.</title>
        <authorList>
            <person name="Hagestad O.C."/>
            <person name="Hou L."/>
            <person name="Andersen J.H."/>
            <person name="Hansen E.H."/>
            <person name="Altermark B."/>
            <person name="Li C."/>
            <person name="Kuhnert E."/>
            <person name="Cox R.J."/>
            <person name="Crous P.W."/>
            <person name="Spatafora J.W."/>
            <person name="Lail K."/>
            <person name="Amirebrahimi M."/>
            <person name="Lipzen A."/>
            <person name="Pangilinan J."/>
            <person name="Andreopoulos W."/>
            <person name="Hayes R.D."/>
            <person name="Ng V."/>
            <person name="Grigoriev I.V."/>
            <person name="Jackson S.A."/>
            <person name="Sutton T.D.S."/>
            <person name="Dobson A.D.W."/>
            <person name="Rama T."/>
        </authorList>
    </citation>
    <scope>NUCLEOTIDE SEQUENCE</scope>
    <source>
        <strain evidence="2">TRa018bII</strain>
    </source>
</reference>
<accession>A0A9P7YHC2</accession>